<dbReference type="AlphaFoldDB" id="A0A1H1ZH35"/>
<organism evidence="7 8">
    <name type="scientific">Agromyces flavus</name>
    <dbReference type="NCBI Taxonomy" id="589382"/>
    <lineage>
        <taxon>Bacteria</taxon>
        <taxon>Bacillati</taxon>
        <taxon>Actinomycetota</taxon>
        <taxon>Actinomycetes</taxon>
        <taxon>Micrococcales</taxon>
        <taxon>Microbacteriaceae</taxon>
        <taxon>Agromyces</taxon>
    </lineage>
</organism>
<evidence type="ECO:0000313" key="7">
    <source>
        <dbReference type="EMBL" id="SDT32516.1"/>
    </source>
</evidence>
<accession>A0A1H1ZH35</accession>
<gene>
    <name evidence="6" type="ORF">BCL57_001226</name>
    <name evidence="7" type="ORF">SAMN04489721_3151</name>
</gene>
<dbReference type="RefSeq" id="WP_229724542.1">
    <property type="nucleotide sequence ID" value="NZ_BMDN01000002.1"/>
</dbReference>
<evidence type="ECO:0000259" key="5">
    <source>
        <dbReference type="PROSITE" id="PS50893"/>
    </source>
</evidence>
<comment type="similarity">
    <text evidence="1">Belongs to the ABC transporter superfamily.</text>
</comment>
<evidence type="ECO:0000313" key="6">
    <source>
        <dbReference type="EMBL" id="MCP2367072.1"/>
    </source>
</evidence>
<dbReference type="InterPro" id="IPR017871">
    <property type="entry name" value="ABC_transporter-like_CS"/>
</dbReference>
<evidence type="ECO:0000256" key="3">
    <source>
        <dbReference type="ARBA" id="ARBA00022741"/>
    </source>
</evidence>
<reference evidence="6" key="3">
    <citation type="submission" date="2022-06" db="EMBL/GenBank/DDBJ databases">
        <title>Genomic Encyclopedia of Type Strains, Phase III (KMG-III): the genomes of soil and plant-associated and newly described type strains.</title>
        <authorList>
            <person name="Whitman W."/>
        </authorList>
    </citation>
    <scope>NUCLEOTIDE SEQUENCE</scope>
    <source>
        <strain evidence="6">CPCC 202695</strain>
    </source>
</reference>
<keyword evidence="9" id="KW-1185">Reference proteome</keyword>
<reference evidence="8" key="2">
    <citation type="submission" date="2016-10" db="EMBL/GenBank/DDBJ databases">
        <authorList>
            <person name="Varghese N."/>
            <person name="Submissions S."/>
        </authorList>
    </citation>
    <scope>NUCLEOTIDE SEQUENCE [LARGE SCALE GENOMIC DNA]</scope>
    <source>
        <strain evidence="8">CPCC 202695</strain>
    </source>
</reference>
<dbReference type="GO" id="GO:0016887">
    <property type="term" value="F:ATP hydrolysis activity"/>
    <property type="evidence" value="ECO:0007669"/>
    <property type="project" value="InterPro"/>
</dbReference>
<dbReference type="Gene3D" id="3.40.50.300">
    <property type="entry name" value="P-loop containing nucleotide triphosphate hydrolases"/>
    <property type="match status" value="1"/>
</dbReference>
<proteinExistence type="inferred from homology"/>
<dbReference type="EMBL" id="SODL02000002">
    <property type="protein sequence ID" value="MCP2367072.1"/>
    <property type="molecule type" value="Genomic_DNA"/>
</dbReference>
<dbReference type="SUPFAM" id="SSF52540">
    <property type="entry name" value="P-loop containing nucleoside triphosphate hydrolases"/>
    <property type="match status" value="1"/>
</dbReference>
<dbReference type="SMART" id="SM00382">
    <property type="entry name" value="AAA"/>
    <property type="match status" value="1"/>
</dbReference>
<dbReference type="GO" id="GO:0005524">
    <property type="term" value="F:ATP binding"/>
    <property type="evidence" value="ECO:0007669"/>
    <property type="project" value="UniProtKB-KW"/>
</dbReference>
<dbReference type="PROSITE" id="PS00211">
    <property type="entry name" value="ABC_TRANSPORTER_1"/>
    <property type="match status" value="1"/>
</dbReference>
<dbReference type="PANTHER" id="PTHR43335:SF4">
    <property type="entry name" value="ABC TRANSPORTER, ATP-BINDING PROTEIN"/>
    <property type="match status" value="1"/>
</dbReference>
<evidence type="ECO:0000313" key="8">
    <source>
        <dbReference type="Proteomes" id="UP000199482"/>
    </source>
</evidence>
<dbReference type="STRING" id="589382.SAMN04489721_3151"/>
<protein>
    <submittedName>
        <fullName evidence="7">ABC-2 type transport system ATP-binding protein</fullName>
    </submittedName>
</protein>
<dbReference type="InterPro" id="IPR003593">
    <property type="entry name" value="AAA+_ATPase"/>
</dbReference>
<feature type="domain" description="ABC transporter" evidence="5">
    <location>
        <begin position="6"/>
        <end position="237"/>
    </location>
</feature>
<dbReference type="PROSITE" id="PS50893">
    <property type="entry name" value="ABC_TRANSPORTER_2"/>
    <property type="match status" value="1"/>
</dbReference>
<evidence type="ECO:0000256" key="4">
    <source>
        <dbReference type="ARBA" id="ARBA00022840"/>
    </source>
</evidence>
<dbReference type="InterPro" id="IPR027417">
    <property type="entry name" value="P-loop_NTPase"/>
</dbReference>
<dbReference type="Proteomes" id="UP000893823">
    <property type="component" value="Unassembled WGS sequence"/>
</dbReference>
<dbReference type="InterPro" id="IPR003439">
    <property type="entry name" value="ABC_transporter-like_ATP-bd"/>
</dbReference>
<dbReference type="PANTHER" id="PTHR43335">
    <property type="entry name" value="ABC TRANSPORTER, ATP-BINDING PROTEIN"/>
    <property type="match status" value="1"/>
</dbReference>
<sequence length="321" mass="33528">MSDLAIQTNGLTKRFGAQAAVDGIDLAVPQGAVYGFLGPNGSGKTTTIRMLLGLVRATDGSARVLGSEMPRHLDAVLPRVGALVEGPAFAPFLSGASNLRRFDAADRHAAPTTRGARVAEALDRVGLAHAARKKAGAYSLGMKQRLGLANALLMPRDLLVLDEPTNGLDPQGTREVRSLIRSFAADGTTVFVSSHLLAEVEQLCTHVGVMSAGRLVAQGTLEEFRRSGESRVEVLTPDSGRARAVLARLGLVTDAAGTWDPADAGEDGTVSAVLGDSSPEPDAIVAALVGDGVRVRGFAVRRESLEQRFVELTGEGFDVVG</sequence>
<evidence type="ECO:0000313" key="9">
    <source>
        <dbReference type="Proteomes" id="UP000893823"/>
    </source>
</evidence>
<dbReference type="Pfam" id="PF00005">
    <property type="entry name" value="ABC_tran"/>
    <property type="match status" value="1"/>
</dbReference>
<dbReference type="Proteomes" id="UP000199482">
    <property type="component" value="Chromosome I"/>
</dbReference>
<keyword evidence="2" id="KW-0813">Transport</keyword>
<keyword evidence="3" id="KW-0547">Nucleotide-binding</keyword>
<evidence type="ECO:0000256" key="2">
    <source>
        <dbReference type="ARBA" id="ARBA00022448"/>
    </source>
</evidence>
<keyword evidence="4 7" id="KW-0067">ATP-binding</keyword>
<evidence type="ECO:0000256" key="1">
    <source>
        <dbReference type="ARBA" id="ARBA00005417"/>
    </source>
</evidence>
<name>A0A1H1ZH35_9MICO</name>
<dbReference type="EMBL" id="LT629755">
    <property type="protein sequence ID" value="SDT32516.1"/>
    <property type="molecule type" value="Genomic_DNA"/>
</dbReference>
<reference evidence="7" key="1">
    <citation type="submission" date="2016-10" db="EMBL/GenBank/DDBJ databases">
        <authorList>
            <person name="de Groot N.N."/>
        </authorList>
    </citation>
    <scope>NUCLEOTIDE SEQUENCE [LARGE SCALE GENOMIC DNA]</scope>
    <source>
        <strain evidence="7">CPCC 202695</strain>
    </source>
</reference>